<comment type="similarity">
    <text evidence="2 13">Belongs to the TCP-1 chaperonin family.</text>
</comment>
<evidence type="ECO:0000313" key="17">
    <source>
        <dbReference type="Proteomes" id="UP000237481"/>
    </source>
</evidence>
<evidence type="ECO:0000256" key="2">
    <source>
        <dbReference type="ARBA" id="ARBA00008020"/>
    </source>
</evidence>
<comment type="subcellular location">
    <subcellularLocation>
        <location evidence="1">Cytoplasm</location>
    </subcellularLocation>
</comment>
<proteinExistence type="inferred from homology"/>
<dbReference type="PROSITE" id="PS50865">
    <property type="entry name" value="ZF_MYND_2"/>
    <property type="match status" value="1"/>
</dbReference>
<sequence>MLIPAIANRLSWFYAAGNTPATNLTRSVPPGLDADILTLGCGDLRNILFTSYVQKGLAPRKLDITSCDIDERIIGRNIILLTFILDRDERVTDSSLWDIYYHLYLDDPTAELVLQQAERLLPLLASVETWTSSPYGRIITFCDRDTLDDARRICQRVLHSAQKRNDNDCQKTFTRNLNVTSDCQEHAVGKGGVNISSMRSAAPLALESRAELPKASLQYWKEGTVLPNKGGAQVPNPMFAGLVSENEVLHYGTDPVLGYHLAAAYAPLSKHSPLIPKDPVPGFRAAAAARTQFWEWVAAFRQASKQSIVLRFVVADVYAFCHTLQHAAATGNPSANWHRRQWDPKQLLLDQVLYGAKKGGPMAFDMIDTSNLADHVGALNLVIATAPLLKQRLWATVHTELMLKRHETQQEAFDSLLCGHAPTVSLLLGITPVQYWTNAKCESHVHELFLEVTAKSLGKGRDSQLHSRLAWKRDDQFSGQHSGRGRLHMDANAVSRLLFQIYLQMFGGEQKKNAPPVVYSTFHRGSFTSLLKMVMNRVGTDWTKVCKTLIDTIRQDQTLTTSKDQLQELCIQMHLQGVNTEPLLFNDVQALPDAGPMKGWRNIPPAVAVTLVVPREAIARLYTGTGQHEMVYKLTPPTFFGSVRARRAAMIQWSDMYGDVHITFGNIKAKPTDEDSALVVEQNELGWRGSSPLIASFVVPTASLQIAPTTALVGLTLLPFTPGTPLYVPLLGMSMFVLETSLDAESTVFVSKFMPGQDAHRVDCGGVKPFVDTTGVESKDQNVKILAEIHASEPRITTMTGHVFISSDKGKALLRDKIPIELRQDSPFVIDVVFGQKELICPVRFPVPVSKAGSRTRIARTSGYVEIIAPVASPIDSESLADFIYPAELSPSGIPVALNTHHVNLDNLPILDLEKEDKLKWLTALTSLQFSLREKQLRDFTDESGIAENPRVNFKESLFTMFMLSAGLQGGQTGLFAINHPERGGIHMLILVSAMRLDGDAASVVLDAAVIPFTTELITAGRVEPFLLLLIRTLKCCTINVNDAELVLWKRVLPSLVERCRTWGHLPSCEYKRRGATVPLSVEPAKQVVCSCGNGKLPKDFLSLPEWDKAAPSAVRVAICPTYAVPFVEDVADTSSHDLGALPQTKRCRKCGKTEGKDGGALKKCSRCVKVKYCSAECQKQDWKKHRTECKCRGMQKPWQKASCPAGQRQDNRDVHCGAVIGHSPSLPPWSTPPSLIRQKSATSPPSFRTGRRCSPARETIRTNQRPDAERRHIQFRIQLRSIKMSAAQLLNPKAESRRRGEALKVNINAGVGLQDVLRSNLGPLGTIKMLVDGSGQIKLTKDGNVLLREMQIQNPTAVMIARAATAQDDICGDGTTSVVLLVGELLKQADRYISEGLHPRIITDGFEIAKIEALKFLDSFKLPKEVDRELLLNVARTSLATKLNSTLATKLTPAIVDAVLAIYQAPTKPDLHMVEIMKMQHRTAADTQLIRGLALDHGARHPDMPKRLENCYILTLNVSLEYEKTEINSGFFYSSAEQRDKLVESERRFIDAKLKKIVELKKELCGTDGKKNFVIINQKGIDPLSLDILAKNGILALRRAKRRNMERLQLICGGVAQNSVDDLTPDVLGWAGLVYEQTLGEEKYTFVEEVKDPKSVTLLIKGPNQHTIGQVTDAVRDGLRSVYNMIVDKSVVPGAGAFQVACAAHLKSDAFSKMVKGKAKWGVEAFADALLIIPKTLAANAGHDVQDALAAMQDEHAEGDVVGLNLETGEPMDPELEGVFDSFRVLRNSIASSSGIASNLLLCDELLKARQMGRQGGPGPGMDGPDDHM</sequence>
<dbReference type="Gene3D" id="6.10.140.2220">
    <property type="match status" value="1"/>
</dbReference>
<evidence type="ECO:0000256" key="7">
    <source>
        <dbReference type="ARBA" id="ARBA00022833"/>
    </source>
</evidence>
<reference evidence="16 17" key="1">
    <citation type="submission" date="2018-01" db="EMBL/GenBank/DDBJ databases">
        <title>Harnessing the power of phylogenomics to disentangle the directionality and signatures of interkingdom host jumping in the parasitic fungal genus Tolypocladium.</title>
        <authorList>
            <person name="Quandt C.A."/>
            <person name="Patterson W."/>
            <person name="Spatafora J.W."/>
        </authorList>
    </citation>
    <scope>NUCLEOTIDE SEQUENCE [LARGE SCALE GENOMIC DNA]</scope>
    <source>
        <strain evidence="16 17">NRBC 100945</strain>
    </source>
</reference>
<dbReference type="Gene3D" id="1.10.560.10">
    <property type="entry name" value="GroEL-like equatorial domain"/>
    <property type="match status" value="1"/>
</dbReference>
<protein>
    <recommendedName>
        <fullName evidence="10">T-complex protein 1 subunit zeta</fullName>
    </recommendedName>
    <alternativeName>
        <fullName evidence="11">CCT-zeta</fullName>
    </alternativeName>
</protein>
<evidence type="ECO:0000256" key="13">
    <source>
        <dbReference type="RuleBase" id="RU004187"/>
    </source>
</evidence>
<keyword evidence="17" id="KW-1185">Reference proteome</keyword>
<evidence type="ECO:0000256" key="6">
    <source>
        <dbReference type="ARBA" id="ARBA00022771"/>
    </source>
</evidence>
<dbReference type="FunFam" id="1.10.560.10:FF:000058">
    <property type="entry name" value="T-complex protein 1 subunit zeta"/>
    <property type="match status" value="1"/>
</dbReference>
<dbReference type="GO" id="GO:0005832">
    <property type="term" value="C:chaperonin-containing T-complex"/>
    <property type="evidence" value="ECO:0007669"/>
    <property type="project" value="UniProtKB-ARBA"/>
</dbReference>
<evidence type="ECO:0000256" key="9">
    <source>
        <dbReference type="ARBA" id="ARBA00023186"/>
    </source>
</evidence>
<dbReference type="FunFam" id="3.50.7.10:FF:000004">
    <property type="entry name" value="T-complex protein 1 subunit zeta"/>
    <property type="match status" value="1"/>
</dbReference>
<dbReference type="InterPro" id="IPR002893">
    <property type="entry name" value="Znf_MYND"/>
</dbReference>
<keyword evidence="3" id="KW-0963">Cytoplasm</keyword>
<feature type="region of interest" description="Disordered" evidence="14">
    <location>
        <begin position="1228"/>
        <end position="1269"/>
    </location>
</feature>
<dbReference type="OrthoDB" id="10052040at2759"/>
<name>A0A2S4LA27_9HYPO</name>
<evidence type="ECO:0000313" key="16">
    <source>
        <dbReference type="EMBL" id="POR39269.1"/>
    </source>
</evidence>
<dbReference type="Pfam" id="PF01753">
    <property type="entry name" value="zf-MYND"/>
    <property type="match status" value="1"/>
</dbReference>
<gene>
    <name evidence="16" type="ORF">TPAR_00539</name>
</gene>
<dbReference type="Proteomes" id="UP000237481">
    <property type="component" value="Unassembled WGS sequence"/>
</dbReference>
<dbReference type="SUPFAM" id="SSF144232">
    <property type="entry name" value="HIT/MYND zinc finger-like"/>
    <property type="match status" value="1"/>
</dbReference>
<keyword evidence="6 12" id="KW-0863">Zinc-finger</keyword>
<dbReference type="GO" id="GO:0140662">
    <property type="term" value="F:ATP-dependent protein folding chaperone"/>
    <property type="evidence" value="ECO:0007669"/>
    <property type="project" value="InterPro"/>
</dbReference>
<dbReference type="PROSITE" id="PS00751">
    <property type="entry name" value="TCP1_2"/>
    <property type="match status" value="1"/>
</dbReference>
<dbReference type="PANTHER" id="PTHR11353">
    <property type="entry name" value="CHAPERONIN"/>
    <property type="match status" value="1"/>
</dbReference>
<evidence type="ECO:0000256" key="4">
    <source>
        <dbReference type="ARBA" id="ARBA00022723"/>
    </source>
</evidence>
<dbReference type="InterPro" id="IPR027974">
    <property type="entry name" value="DUF4470"/>
</dbReference>
<dbReference type="GO" id="GO:0016887">
    <property type="term" value="F:ATP hydrolysis activity"/>
    <property type="evidence" value="ECO:0007669"/>
    <property type="project" value="InterPro"/>
</dbReference>
<keyword evidence="8 13" id="KW-0067">ATP-binding</keyword>
<evidence type="ECO:0000256" key="5">
    <source>
        <dbReference type="ARBA" id="ARBA00022741"/>
    </source>
</evidence>
<dbReference type="InterPro" id="IPR012722">
    <property type="entry name" value="Chap_CCT_zeta"/>
</dbReference>
<evidence type="ECO:0000256" key="14">
    <source>
        <dbReference type="SAM" id="MobiDB-lite"/>
    </source>
</evidence>
<evidence type="ECO:0000256" key="12">
    <source>
        <dbReference type="PROSITE-ProRule" id="PRU00134"/>
    </source>
</evidence>
<dbReference type="InterPro" id="IPR027413">
    <property type="entry name" value="GROEL-like_equatorial_sf"/>
</dbReference>
<evidence type="ECO:0000256" key="3">
    <source>
        <dbReference type="ARBA" id="ARBA00022490"/>
    </source>
</evidence>
<dbReference type="NCBIfam" id="TIGR02347">
    <property type="entry name" value="chap_CCT_zeta"/>
    <property type="match status" value="1"/>
</dbReference>
<feature type="compositionally biased region" description="Basic and acidic residues" evidence="14">
    <location>
        <begin position="1259"/>
        <end position="1269"/>
    </location>
</feature>
<evidence type="ECO:0000256" key="8">
    <source>
        <dbReference type="ARBA" id="ARBA00022840"/>
    </source>
</evidence>
<feature type="compositionally biased region" description="Polar residues" evidence="14">
    <location>
        <begin position="1238"/>
        <end position="1247"/>
    </location>
</feature>
<evidence type="ECO:0000259" key="15">
    <source>
        <dbReference type="PROSITE" id="PS50865"/>
    </source>
</evidence>
<evidence type="ECO:0000256" key="1">
    <source>
        <dbReference type="ARBA" id="ARBA00004496"/>
    </source>
</evidence>
<dbReference type="InterPro" id="IPR002423">
    <property type="entry name" value="Cpn60/GroEL/TCP-1"/>
</dbReference>
<comment type="caution">
    <text evidence="16">The sequence shown here is derived from an EMBL/GenBank/DDBJ whole genome shotgun (WGS) entry which is preliminary data.</text>
</comment>
<dbReference type="InterPro" id="IPR027410">
    <property type="entry name" value="TCP-1-like_intermed_sf"/>
</dbReference>
<dbReference type="PRINTS" id="PR00304">
    <property type="entry name" value="TCOMPLEXTCP1"/>
</dbReference>
<dbReference type="SUPFAM" id="SSF54849">
    <property type="entry name" value="GroEL-intermediate domain like"/>
    <property type="match status" value="1"/>
</dbReference>
<keyword evidence="5 13" id="KW-0547">Nucleotide-binding</keyword>
<dbReference type="GO" id="GO:0005524">
    <property type="term" value="F:ATP binding"/>
    <property type="evidence" value="ECO:0007669"/>
    <property type="project" value="UniProtKB-KW"/>
</dbReference>
<dbReference type="GO" id="GO:0008270">
    <property type="term" value="F:zinc ion binding"/>
    <property type="evidence" value="ECO:0007669"/>
    <property type="project" value="UniProtKB-KW"/>
</dbReference>
<dbReference type="STRING" id="94208.A0A2S4LA27"/>
<dbReference type="SUPFAM" id="SSF52029">
    <property type="entry name" value="GroEL apical domain-like"/>
    <property type="match status" value="1"/>
</dbReference>
<evidence type="ECO:0000256" key="11">
    <source>
        <dbReference type="ARBA" id="ARBA00044261"/>
    </source>
</evidence>
<dbReference type="InterPro" id="IPR017998">
    <property type="entry name" value="Chaperone_TCP-1"/>
</dbReference>
<keyword evidence="4" id="KW-0479">Metal-binding</keyword>
<dbReference type="PROSITE" id="PS00750">
    <property type="entry name" value="TCP1_1"/>
    <property type="match status" value="1"/>
</dbReference>
<evidence type="ECO:0000256" key="10">
    <source>
        <dbReference type="ARBA" id="ARBA00039582"/>
    </source>
</evidence>
<dbReference type="InterPro" id="IPR027409">
    <property type="entry name" value="GroEL-like_apical_dom_sf"/>
</dbReference>
<dbReference type="Gene3D" id="3.30.260.10">
    <property type="entry name" value="TCP-1-like chaperonin intermediate domain"/>
    <property type="match status" value="1"/>
</dbReference>
<dbReference type="PROSITE" id="PS01360">
    <property type="entry name" value="ZF_MYND_1"/>
    <property type="match status" value="1"/>
</dbReference>
<feature type="domain" description="MYND-type" evidence="15">
    <location>
        <begin position="1148"/>
        <end position="1190"/>
    </location>
</feature>
<dbReference type="Pfam" id="PF14737">
    <property type="entry name" value="DUF4470"/>
    <property type="match status" value="1"/>
</dbReference>
<dbReference type="CDD" id="cd03342">
    <property type="entry name" value="TCP1_zeta"/>
    <property type="match status" value="1"/>
</dbReference>
<dbReference type="GO" id="GO:0051082">
    <property type="term" value="F:unfolded protein binding"/>
    <property type="evidence" value="ECO:0007669"/>
    <property type="project" value="InterPro"/>
</dbReference>
<keyword evidence="9 13" id="KW-0143">Chaperone</keyword>
<organism evidence="16 17">
    <name type="scientific">Tolypocladium paradoxum</name>
    <dbReference type="NCBI Taxonomy" id="94208"/>
    <lineage>
        <taxon>Eukaryota</taxon>
        <taxon>Fungi</taxon>
        <taxon>Dikarya</taxon>
        <taxon>Ascomycota</taxon>
        <taxon>Pezizomycotina</taxon>
        <taxon>Sordariomycetes</taxon>
        <taxon>Hypocreomycetidae</taxon>
        <taxon>Hypocreales</taxon>
        <taxon>Ophiocordycipitaceae</taxon>
        <taxon>Tolypocladium</taxon>
    </lineage>
</organism>
<dbReference type="SUPFAM" id="SSF48592">
    <property type="entry name" value="GroEL equatorial domain-like"/>
    <property type="match status" value="1"/>
</dbReference>
<dbReference type="Pfam" id="PF00118">
    <property type="entry name" value="Cpn60_TCP1"/>
    <property type="match status" value="1"/>
</dbReference>
<dbReference type="EMBL" id="PKSG01000052">
    <property type="protein sequence ID" value="POR39269.1"/>
    <property type="molecule type" value="Genomic_DNA"/>
</dbReference>
<dbReference type="Gene3D" id="3.50.7.10">
    <property type="entry name" value="GroEL"/>
    <property type="match status" value="1"/>
</dbReference>
<keyword evidence="7" id="KW-0862">Zinc</keyword>
<dbReference type="InterPro" id="IPR002194">
    <property type="entry name" value="Chaperonin_TCP-1_CS"/>
</dbReference>
<accession>A0A2S4LA27</accession>